<proteinExistence type="predicted"/>
<evidence type="ECO:0000256" key="1">
    <source>
        <dbReference type="SAM" id="Phobius"/>
    </source>
</evidence>
<keyword evidence="1" id="KW-0472">Membrane</keyword>
<evidence type="ECO:0000313" key="3">
    <source>
        <dbReference type="Proteomes" id="UP000430872"/>
    </source>
</evidence>
<evidence type="ECO:0000313" key="2">
    <source>
        <dbReference type="EMBL" id="AZV02141.1"/>
    </source>
</evidence>
<keyword evidence="3" id="KW-1185">Reference proteome</keyword>
<sequence>MNSLTFWSEPMGLFITASMFFCSCFNIWHKGVDDNWFDRIWYCAMATVTLCAFILGIRENDNPNNIVQTIFMMFCLRMIVNVFVRYFTHKRTGKPCKTMR</sequence>
<reference evidence="2 3" key="1">
    <citation type="submission" date="2018-12" db="EMBL/GenBank/DDBJ databases">
        <authorList>
            <person name="Shneider M.M."/>
            <person name="Kabilov M.R."/>
            <person name="Miroshnikov K.A."/>
        </authorList>
    </citation>
    <scope>NUCLEOTIDE SEQUENCE [LARGE SCALE GENOMIC DNA]</scope>
</reference>
<organism evidence="2 3">
    <name type="scientific">Pectobacterium phage Arno162</name>
    <dbReference type="NCBI Taxonomy" id="2500577"/>
    <lineage>
        <taxon>Viruses</taxon>
        <taxon>Duplodnaviria</taxon>
        <taxon>Heunggongvirae</taxon>
        <taxon>Uroviricota</taxon>
        <taxon>Caudoviricetes</taxon>
        <taxon>Andersonviridae</taxon>
        <taxon>Andersonviridae incertae sedis</taxon>
        <taxon>Arnovirus</taxon>
        <taxon>Arnovirus arno162</taxon>
    </lineage>
</organism>
<feature type="transmembrane region" description="Helical" evidence="1">
    <location>
        <begin position="69"/>
        <end position="87"/>
    </location>
</feature>
<evidence type="ECO:0008006" key="4">
    <source>
        <dbReference type="Google" id="ProtNLM"/>
    </source>
</evidence>
<dbReference type="Proteomes" id="UP000430872">
    <property type="component" value="Segment"/>
</dbReference>
<feature type="transmembrane region" description="Helical" evidence="1">
    <location>
        <begin position="12"/>
        <end position="28"/>
    </location>
</feature>
<keyword evidence="1" id="KW-0812">Transmembrane</keyword>
<gene>
    <name evidence="2" type="ORF">Arno162_101</name>
</gene>
<name>A0A678ZJQ3_9CAUD</name>
<feature type="transmembrane region" description="Helical" evidence="1">
    <location>
        <begin position="40"/>
        <end position="57"/>
    </location>
</feature>
<dbReference type="EMBL" id="MK290737">
    <property type="protein sequence ID" value="AZV02141.1"/>
    <property type="molecule type" value="Genomic_DNA"/>
</dbReference>
<keyword evidence="1" id="KW-1133">Transmembrane helix</keyword>
<accession>A0A678ZJQ3</accession>
<protein>
    <recommendedName>
        <fullName evidence="4">Holin</fullName>
    </recommendedName>
</protein>